<evidence type="ECO:0000313" key="2">
    <source>
        <dbReference type="EnsemblMetazoa" id="ACHR001718-PA"/>
    </source>
</evidence>
<feature type="region of interest" description="Disordered" evidence="1">
    <location>
        <begin position="136"/>
        <end position="205"/>
    </location>
</feature>
<evidence type="ECO:0000313" key="3">
    <source>
        <dbReference type="Proteomes" id="UP000075881"/>
    </source>
</evidence>
<reference evidence="2" key="2">
    <citation type="submission" date="2020-05" db="UniProtKB">
        <authorList>
            <consortium name="EnsemblMetazoa"/>
        </authorList>
    </citation>
    <scope>IDENTIFICATION</scope>
    <source>
        <strain evidence="2">ACHKN1017</strain>
    </source>
</reference>
<name>A0A182JT86_9DIPT</name>
<evidence type="ECO:0000256" key="1">
    <source>
        <dbReference type="SAM" id="MobiDB-lite"/>
    </source>
</evidence>
<dbReference type="VEuPathDB" id="VectorBase:ACHR001718"/>
<dbReference type="EnsemblMetazoa" id="ACHR001718-RA">
    <property type="protein sequence ID" value="ACHR001718-PA"/>
    <property type="gene ID" value="ACHR001718"/>
</dbReference>
<keyword evidence="3" id="KW-1185">Reference proteome</keyword>
<accession>A0A182JT86</accession>
<organism evidence="2 3">
    <name type="scientific">Anopheles christyi</name>
    <dbReference type="NCBI Taxonomy" id="43041"/>
    <lineage>
        <taxon>Eukaryota</taxon>
        <taxon>Metazoa</taxon>
        <taxon>Ecdysozoa</taxon>
        <taxon>Arthropoda</taxon>
        <taxon>Hexapoda</taxon>
        <taxon>Insecta</taxon>
        <taxon>Pterygota</taxon>
        <taxon>Neoptera</taxon>
        <taxon>Endopterygota</taxon>
        <taxon>Diptera</taxon>
        <taxon>Nematocera</taxon>
        <taxon>Culicoidea</taxon>
        <taxon>Culicidae</taxon>
        <taxon>Anophelinae</taxon>
        <taxon>Anopheles</taxon>
    </lineage>
</organism>
<sequence>MKRMTDEYKNVTVVKSRDKSFRTRNKRKCKRKKNARMIKRFCDVKETAVHYSSAEYQHGSRHLTAGLRLAGRDPCAEIRLKNAQNVWISAYQRVVKWNTKYQTHYWKHCAHQLKAENNRLKRSMLAVRFSANSGSPIRKLVDSSESDEDYHNEKDPFGDTEDESADEWNAMEGYGDKLQRQRRRTSGDEDQPQEDERAERDELDEEFLAFMEVSARHRLEHRRQKNESVH</sequence>
<protein>
    <submittedName>
        <fullName evidence="2">Uncharacterized protein</fullName>
    </submittedName>
</protein>
<proteinExistence type="predicted"/>
<dbReference type="AlphaFoldDB" id="A0A182JT86"/>
<reference evidence="3" key="1">
    <citation type="submission" date="2013-03" db="EMBL/GenBank/DDBJ databases">
        <title>The Genome Sequence of Anopheles christyi ACHKN1017.</title>
        <authorList>
            <consortium name="The Broad Institute Genomics Platform"/>
            <person name="Neafsey D.E."/>
            <person name="Besansky N."/>
            <person name="Walker B."/>
            <person name="Young S.K."/>
            <person name="Zeng Q."/>
            <person name="Gargeya S."/>
            <person name="Fitzgerald M."/>
            <person name="Haas B."/>
            <person name="Abouelleil A."/>
            <person name="Allen A.W."/>
            <person name="Alvarado L."/>
            <person name="Arachchi H.M."/>
            <person name="Berlin A.M."/>
            <person name="Chapman S.B."/>
            <person name="Gainer-Dewar J."/>
            <person name="Goldberg J."/>
            <person name="Griggs A."/>
            <person name="Gujja S."/>
            <person name="Hansen M."/>
            <person name="Howarth C."/>
            <person name="Imamovic A."/>
            <person name="Ireland A."/>
            <person name="Larimer J."/>
            <person name="McCowan C."/>
            <person name="Murphy C."/>
            <person name="Pearson M."/>
            <person name="Poon T.W."/>
            <person name="Priest M."/>
            <person name="Roberts A."/>
            <person name="Saif S."/>
            <person name="Shea T."/>
            <person name="Sisk P."/>
            <person name="Sykes S."/>
            <person name="Wortman J."/>
            <person name="Nusbaum C."/>
            <person name="Birren B."/>
        </authorList>
    </citation>
    <scope>NUCLEOTIDE SEQUENCE [LARGE SCALE GENOMIC DNA]</scope>
    <source>
        <strain evidence="3">ACHKN1017</strain>
    </source>
</reference>
<dbReference type="Proteomes" id="UP000075881">
    <property type="component" value="Unassembled WGS sequence"/>
</dbReference>